<evidence type="ECO:0000259" key="4">
    <source>
        <dbReference type="PROSITE" id="PS01180"/>
    </source>
</evidence>
<dbReference type="OMA" id="SGFEECC"/>
<keyword evidence="1" id="KW-0677">Repeat</keyword>
<dbReference type="InterPro" id="IPR000859">
    <property type="entry name" value="CUB_dom"/>
</dbReference>
<dbReference type="AlphaFoldDB" id="A0A1D2ME45"/>
<dbReference type="PANTHER" id="PTHR24251">
    <property type="entry name" value="OVOCHYMASE-RELATED"/>
    <property type="match status" value="1"/>
</dbReference>
<dbReference type="OrthoDB" id="8294694at2759"/>
<protein>
    <submittedName>
        <fullName evidence="5">Cubilin</fullName>
    </submittedName>
</protein>
<dbReference type="Gene3D" id="2.60.120.290">
    <property type="entry name" value="Spermadhesin, CUB domain"/>
    <property type="match status" value="4"/>
</dbReference>
<dbReference type="SUPFAM" id="SSF49854">
    <property type="entry name" value="Spermadhesin, CUB domain"/>
    <property type="match status" value="4"/>
</dbReference>
<organism evidence="5 6">
    <name type="scientific">Orchesella cincta</name>
    <name type="common">Springtail</name>
    <name type="synonym">Podura cincta</name>
    <dbReference type="NCBI Taxonomy" id="48709"/>
    <lineage>
        <taxon>Eukaryota</taxon>
        <taxon>Metazoa</taxon>
        <taxon>Ecdysozoa</taxon>
        <taxon>Arthropoda</taxon>
        <taxon>Hexapoda</taxon>
        <taxon>Collembola</taxon>
        <taxon>Entomobryomorpha</taxon>
        <taxon>Entomobryoidea</taxon>
        <taxon>Orchesellidae</taxon>
        <taxon>Orchesellinae</taxon>
        <taxon>Orchesella</taxon>
    </lineage>
</organism>
<evidence type="ECO:0000313" key="5">
    <source>
        <dbReference type="EMBL" id="ODM91235.1"/>
    </source>
</evidence>
<keyword evidence="2" id="KW-1015">Disulfide bond</keyword>
<comment type="caution">
    <text evidence="3">Lacks conserved residue(s) required for the propagation of feature annotation.</text>
</comment>
<comment type="caution">
    <text evidence="5">The sequence shown here is derived from an EMBL/GenBank/DDBJ whole genome shotgun (WGS) entry which is preliminary data.</text>
</comment>
<name>A0A1D2ME45_ORCCI</name>
<proteinExistence type="predicted"/>
<evidence type="ECO:0000313" key="6">
    <source>
        <dbReference type="Proteomes" id="UP000094527"/>
    </source>
</evidence>
<dbReference type="Proteomes" id="UP000094527">
    <property type="component" value="Unassembled WGS sequence"/>
</dbReference>
<reference evidence="5 6" key="1">
    <citation type="journal article" date="2016" name="Genome Biol. Evol.">
        <title>Gene Family Evolution Reflects Adaptation to Soil Environmental Stressors in the Genome of the Collembolan Orchesella cincta.</title>
        <authorList>
            <person name="Faddeeva-Vakhrusheva A."/>
            <person name="Derks M.F."/>
            <person name="Anvar S.Y."/>
            <person name="Agamennone V."/>
            <person name="Suring W."/>
            <person name="Smit S."/>
            <person name="van Straalen N.M."/>
            <person name="Roelofs D."/>
        </authorList>
    </citation>
    <scope>NUCLEOTIDE SEQUENCE [LARGE SCALE GENOMIC DNA]</scope>
    <source>
        <tissue evidence="5">Mixed pool</tissue>
    </source>
</reference>
<keyword evidence="6" id="KW-1185">Reference proteome</keyword>
<dbReference type="EMBL" id="LJIJ01001623">
    <property type="protein sequence ID" value="ODM91235.1"/>
    <property type="molecule type" value="Genomic_DNA"/>
</dbReference>
<feature type="domain" description="CUB" evidence="4">
    <location>
        <begin position="105"/>
        <end position="208"/>
    </location>
</feature>
<dbReference type="PROSITE" id="PS01180">
    <property type="entry name" value="CUB"/>
    <property type="match status" value="4"/>
</dbReference>
<evidence type="ECO:0000256" key="3">
    <source>
        <dbReference type="PROSITE-ProRule" id="PRU00059"/>
    </source>
</evidence>
<dbReference type="STRING" id="48709.A0A1D2ME45"/>
<accession>A0A1D2ME45</accession>
<feature type="domain" description="CUB" evidence="4">
    <location>
        <begin position="217"/>
        <end position="325"/>
    </location>
</feature>
<feature type="domain" description="CUB" evidence="4">
    <location>
        <begin position="452"/>
        <end position="560"/>
    </location>
</feature>
<dbReference type="InterPro" id="IPR035914">
    <property type="entry name" value="Sperma_CUB_dom_sf"/>
</dbReference>
<evidence type="ECO:0000256" key="1">
    <source>
        <dbReference type="ARBA" id="ARBA00022737"/>
    </source>
</evidence>
<dbReference type="SMART" id="SM00042">
    <property type="entry name" value="CUB"/>
    <property type="match status" value="4"/>
</dbReference>
<dbReference type="CDD" id="cd00041">
    <property type="entry name" value="CUB"/>
    <property type="match status" value="4"/>
</dbReference>
<dbReference type="Pfam" id="PF00431">
    <property type="entry name" value="CUB"/>
    <property type="match status" value="3"/>
</dbReference>
<sequence>MNGLICGHELEYKCMFLNPIIALSSLISTMEYKLGLITLLALAFQQCLGQPFTNQTFFSNTCSKIKSSRNYSKRYCGWRLPSIILKGNSNNLQARTTVGEIGSVCGGMLSSEFGEISYKENKNYANDENCSWVIEVPGSARIGFNLLSSGFEECCDFVTIASIDSDGVLQQPTFKLTNGTVDGPRAIVTFSSDRSERGTGFRLLFHKLAESGKRDSCGGSITGSRGVINYRPEEEYTNNLRCVWVLHSPNSTSIAFNILRSNFESCCDVILVNSVDPDTGTLRNDSTKITGENSTATVEASLVVILFYSDHSRMGTGFSLSYESSGNEVNPNIQLSHESGENVTVEYSQHAHLLVLASSTDEPRDEKSTTALGLQHGAFDATDSCEYDSLAVYTPFRNGWSTEFAFPNDTCDATLPEDRILNLPHSFVVIYKPLERTGNNFALAYSQKVYACGGVLEPLESGEIVYKENQRYFDLENCTWRVQVPHAAKISFSLENSGFEECCDFVTVNAINATRALQGPSFKLTSKNRTAEVSGSTALVTFSSDRSVVGTGFRLRYRKDECGGELKPLERGFDDIVYKENDRYGNDLHCEWRILVPNATTILFNLENNGFEPTHDFINVTSPHSGVSVKLTSESTNRPFSVVGPTALVTFFSDGSVTGTGFRLRYLKTTVF</sequence>
<evidence type="ECO:0000256" key="2">
    <source>
        <dbReference type="ARBA" id="ARBA00023157"/>
    </source>
</evidence>
<gene>
    <name evidence="5" type="ORF">Ocin01_15450</name>
</gene>
<feature type="domain" description="CUB" evidence="4">
    <location>
        <begin position="562"/>
        <end position="669"/>
    </location>
</feature>